<reference evidence="1" key="1">
    <citation type="submission" date="2023-10" db="EMBL/GenBank/DDBJ databases">
        <authorList>
            <person name="Domelevo Entfellner J.-B."/>
        </authorList>
    </citation>
    <scope>NUCLEOTIDE SEQUENCE</scope>
</reference>
<sequence length="51" mass="6078">MTWFSLGNLESNYEAKQKDLVQRRGKVVSRIMHEEPDKMKLLSTIKEVKER</sequence>
<dbReference type="AlphaFoldDB" id="A0AA86S7N9"/>
<organism evidence="1 2">
    <name type="scientific">Sphenostylis stenocarpa</name>
    <dbReference type="NCBI Taxonomy" id="92480"/>
    <lineage>
        <taxon>Eukaryota</taxon>
        <taxon>Viridiplantae</taxon>
        <taxon>Streptophyta</taxon>
        <taxon>Embryophyta</taxon>
        <taxon>Tracheophyta</taxon>
        <taxon>Spermatophyta</taxon>
        <taxon>Magnoliopsida</taxon>
        <taxon>eudicotyledons</taxon>
        <taxon>Gunneridae</taxon>
        <taxon>Pentapetalae</taxon>
        <taxon>rosids</taxon>
        <taxon>fabids</taxon>
        <taxon>Fabales</taxon>
        <taxon>Fabaceae</taxon>
        <taxon>Papilionoideae</taxon>
        <taxon>50 kb inversion clade</taxon>
        <taxon>NPAAA clade</taxon>
        <taxon>indigoferoid/millettioid clade</taxon>
        <taxon>Phaseoleae</taxon>
        <taxon>Sphenostylis</taxon>
    </lineage>
</organism>
<keyword evidence="2" id="KW-1185">Reference proteome</keyword>
<protein>
    <submittedName>
        <fullName evidence="1">Uncharacterized protein</fullName>
    </submittedName>
</protein>
<dbReference type="EMBL" id="OY731400">
    <property type="protein sequence ID" value="CAJ1942049.1"/>
    <property type="molecule type" value="Genomic_DNA"/>
</dbReference>
<gene>
    <name evidence="1" type="ORF">AYBTSS11_LOCUS10640</name>
</gene>
<evidence type="ECO:0000313" key="1">
    <source>
        <dbReference type="EMBL" id="CAJ1942049.1"/>
    </source>
</evidence>
<name>A0AA86S7N9_9FABA</name>
<proteinExistence type="predicted"/>
<dbReference type="Proteomes" id="UP001189624">
    <property type="component" value="Chromosome 3"/>
</dbReference>
<dbReference type="Gramene" id="rna-AYBTSS11_LOCUS10640">
    <property type="protein sequence ID" value="CAJ1942049.1"/>
    <property type="gene ID" value="gene-AYBTSS11_LOCUS10640"/>
</dbReference>
<evidence type="ECO:0000313" key="2">
    <source>
        <dbReference type="Proteomes" id="UP001189624"/>
    </source>
</evidence>
<accession>A0AA86S7N9</accession>